<keyword evidence="5 6" id="KW-0472">Membrane</keyword>
<keyword evidence="2" id="KW-1003">Cell membrane</keyword>
<dbReference type="EMBL" id="SRMP02000001">
    <property type="protein sequence ID" value="MFN0290228.1"/>
    <property type="molecule type" value="Genomic_DNA"/>
</dbReference>
<sequence length="493" mass="54248">MKSESYKSIFKTTAIFGGTQVFKILINIVRSKFIAVLLGPAGMGINALLTGTLGMVGALTNFGLATSAVKNVAQANGSGSDEKVALVVTVFRKWVWITGMLGFIAALILSPWLSQLTFGNKDYTLGFALLSITLLFTQISAGQSVVLRGMRKVKYMAKSDMAGALLGLLVSVPLYYFFAKDGIVPAIIISAITTLLLTWYFARKVPVKKAVVSLQTIWLEGKDMLTMGFMLSLSGLITMGTAYALRLFITKTGSIEDVGFYNAGFAIINSYVGLIFTALSADYYPRLAAVAQDKLKAAKEINQQAETALLIIAPIICFFLVSIKWLVVLLYSHKFAPINHMVLWLALGMFFKVSSWAVAFLILARGASKVFFWNELVANAYLLGLNMVGYYYWGLTGLGASFLMGYLLYLIQVLVLTHKLYQFSFSKVFIKIFFYQGLLVLLCFLVAIYLNGWQAYTAGTALLLGAVIYAFVEVDKRIGLKRFFEKIKGKSKA</sequence>
<dbReference type="InterPro" id="IPR050833">
    <property type="entry name" value="Poly_Biosynth_Transport"/>
</dbReference>
<name>A0ABW9JCU2_9SPHI</name>
<dbReference type="Proteomes" id="UP001517367">
    <property type="component" value="Unassembled WGS sequence"/>
</dbReference>
<evidence type="ECO:0000256" key="5">
    <source>
        <dbReference type="ARBA" id="ARBA00023136"/>
    </source>
</evidence>
<feature type="transmembrane region" description="Helical" evidence="6">
    <location>
        <begin position="428"/>
        <end position="449"/>
    </location>
</feature>
<evidence type="ECO:0000313" key="8">
    <source>
        <dbReference type="Proteomes" id="UP001517367"/>
    </source>
</evidence>
<dbReference type="InterPro" id="IPR044550">
    <property type="entry name" value="WzxE"/>
</dbReference>
<dbReference type="CDD" id="cd13125">
    <property type="entry name" value="MATE_like_10"/>
    <property type="match status" value="1"/>
</dbReference>
<comment type="subcellular location">
    <subcellularLocation>
        <location evidence="1">Cell membrane</location>
        <topology evidence="1">Multi-pass membrane protein</topology>
    </subcellularLocation>
</comment>
<evidence type="ECO:0000256" key="6">
    <source>
        <dbReference type="SAM" id="Phobius"/>
    </source>
</evidence>
<feature type="transmembrane region" description="Helical" evidence="6">
    <location>
        <begin position="94"/>
        <end position="113"/>
    </location>
</feature>
<dbReference type="PANTHER" id="PTHR30250:SF11">
    <property type="entry name" value="O-ANTIGEN TRANSPORTER-RELATED"/>
    <property type="match status" value="1"/>
</dbReference>
<dbReference type="Pfam" id="PF13440">
    <property type="entry name" value="Polysacc_synt_3"/>
    <property type="match status" value="1"/>
</dbReference>
<feature type="transmembrane region" description="Helical" evidence="6">
    <location>
        <begin position="455"/>
        <end position="472"/>
    </location>
</feature>
<evidence type="ECO:0000256" key="1">
    <source>
        <dbReference type="ARBA" id="ARBA00004651"/>
    </source>
</evidence>
<evidence type="ECO:0000256" key="4">
    <source>
        <dbReference type="ARBA" id="ARBA00022989"/>
    </source>
</evidence>
<feature type="transmembrane region" description="Helical" evidence="6">
    <location>
        <begin position="125"/>
        <end position="147"/>
    </location>
</feature>
<comment type="caution">
    <text evidence="7">The sequence shown here is derived from an EMBL/GenBank/DDBJ whole genome shotgun (WGS) entry which is preliminary data.</text>
</comment>
<feature type="transmembrane region" description="Helical" evidence="6">
    <location>
        <begin position="399"/>
        <end position="416"/>
    </location>
</feature>
<feature type="transmembrane region" description="Helical" evidence="6">
    <location>
        <begin position="305"/>
        <end position="331"/>
    </location>
</feature>
<evidence type="ECO:0000256" key="2">
    <source>
        <dbReference type="ARBA" id="ARBA00022475"/>
    </source>
</evidence>
<keyword evidence="3 6" id="KW-0812">Transmembrane</keyword>
<evidence type="ECO:0000256" key="3">
    <source>
        <dbReference type="ARBA" id="ARBA00022692"/>
    </source>
</evidence>
<dbReference type="PANTHER" id="PTHR30250">
    <property type="entry name" value="PST FAMILY PREDICTED COLANIC ACID TRANSPORTER"/>
    <property type="match status" value="1"/>
</dbReference>
<gene>
    <name evidence="7" type="ORF">E5L68_002435</name>
</gene>
<feature type="transmembrane region" description="Helical" evidence="6">
    <location>
        <begin position="223"/>
        <end position="245"/>
    </location>
</feature>
<feature type="transmembrane region" description="Helical" evidence="6">
    <location>
        <begin position="159"/>
        <end position="177"/>
    </location>
</feature>
<keyword evidence="8" id="KW-1185">Reference proteome</keyword>
<feature type="transmembrane region" description="Helical" evidence="6">
    <location>
        <begin position="183"/>
        <end position="202"/>
    </location>
</feature>
<dbReference type="RefSeq" id="WP_138727815.1">
    <property type="nucleotide sequence ID" value="NZ_SRMP02000001.1"/>
</dbReference>
<protein>
    <submittedName>
        <fullName evidence="7">O-antigen translocase</fullName>
    </submittedName>
</protein>
<evidence type="ECO:0000313" key="7">
    <source>
        <dbReference type="EMBL" id="MFN0290228.1"/>
    </source>
</evidence>
<feature type="transmembrane region" description="Helical" evidence="6">
    <location>
        <begin position="343"/>
        <end position="364"/>
    </location>
</feature>
<reference evidence="7 8" key="1">
    <citation type="submission" date="2024-12" db="EMBL/GenBank/DDBJ databases">
        <authorList>
            <person name="Hu S."/>
        </authorList>
    </citation>
    <scope>NUCLEOTIDE SEQUENCE [LARGE SCALE GENOMIC DNA]</scope>
    <source>
        <strain evidence="7 8">P-25</strain>
    </source>
</reference>
<accession>A0ABW9JCU2</accession>
<organism evidence="7 8">
    <name type="scientific">Pedobacter helvus</name>
    <dbReference type="NCBI Taxonomy" id="2563444"/>
    <lineage>
        <taxon>Bacteria</taxon>
        <taxon>Pseudomonadati</taxon>
        <taxon>Bacteroidota</taxon>
        <taxon>Sphingobacteriia</taxon>
        <taxon>Sphingobacteriales</taxon>
        <taxon>Sphingobacteriaceae</taxon>
        <taxon>Pedobacter</taxon>
    </lineage>
</organism>
<proteinExistence type="predicted"/>
<keyword evidence="4 6" id="KW-1133">Transmembrane helix</keyword>
<feature type="transmembrane region" description="Helical" evidence="6">
    <location>
        <begin position="265"/>
        <end position="284"/>
    </location>
</feature>